<comment type="similarity">
    <text evidence="1">Belongs to the HupJ family.</text>
</comment>
<evidence type="ECO:0000256" key="2">
    <source>
        <dbReference type="SAM" id="MobiDB-lite"/>
    </source>
</evidence>
<dbReference type="KEGG" id="tzo:THMIRHAT_10800"/>
<reference evidence="4" key="1">
    <citation type="submission" date="2019-11" db="EMBL/GenBank/DDBJ databases">
        <title>Isolation and characterization of two novel species in the genus Thiomicrorhabdus.</title>
        <authorList>
            <person name="Mochizuki J."/>
            <person name="Kojima H."/>
            <person name="Fukui M."/>
        </authorList>
    </citation>
    <scope>NUCLEOTIDE SEQUENCE [LARGE SCALE GENOMIC DNA]</scope>
    <source>
        <strain evidence="4">AkT22</strain>
    </source>
</reference>
<organism evidence="3 4">
    <name type="scientific">Thiosulfativibrio zosterae</name>
    <dbReference type="NCBI Taxonomy" id="2675053"/>
    <lineage>
        <taxon>Bacteria</taxon>
        <taxon>Pseudomonadati</taxon>
        <taxon>Pseudomonadota</taxon>
        <taxon>Gammaproteobacteria</taxon>
        <taxon>Thiotrichales</taxon>
        <taxon>Piscirickettsiaceae</taxon>
        <taxon>Thiosulfativibrio</taxon>
    </lineage>
</organism>
<name>A0A6F8PMR5_9GAMM</name>
<dbReference type="Gene3D" id="3.30.1460.40">
    <property type="entry name" value="[NiFe]-hydrogenase assembly chaperone, HybE"/>
    <property type="match status" value="1"/>
</dbReference>
<dbReference type="InterPro" id="IPR023994">
    <property type="entry name" value="NiFe-hyd_HybE"/>
</dbReference>
<feature type="region of interest" description="Disordered" evidence="2">
    <location>
        <begin position="190"/>
        <end position="209"/>
    </location>
</feature>
<dbReference type="Proteomes" id="UP000501466">
    <property type="component" value="Chromosome"/>
</dbReference>
<dbReference type="RefSeq" id="WP_173291149.1">
    <property type="nucleotide sequence ID" value="NZ_AP021888.1"/>
</dbReference>
<dbReference type="Pfam" id="PF11939">
    <property type="entry name" value="NiFe-hyd_HybE"/>
    <property type="match status" value="1"/>
</dbReference>
<dbReference type="EMBL" id="AP021888">
    <property type="protein sequence ID" value="BBP43334.1"/>
    <property type="molecule type" value="Genomic_DNA"/>
</dbReference>
<proteinExistence type="inferred from homology"/>
<evidence type="ECO:0000313" key="3">
    <source>
        <dbReference type="EMBL" id="BBP43334.1"/>
    </source>
</evidence>
<accession>A0A6F8PMR5</accession>
<dbReference type="InterPro" id="IPR038530">
    <property type="entry name" value="NiFe-hyd_HybE_sf"/>
</dbReference>
<dbReference type="AlphaFoldDB" id="A0A6F8PMR5"/>
<feature type="compositionally biased region" description="Basic and acidic residues" evidence="2">
    <location>
        <begin position="199"/>
        <end position="209"/>
    </location>
</feature>
<evidence type="ECO:0000313" key="4">
    <source>
        <dbReference type="Proteomes" id="UP000501466"/>
    </source>
</evidence>
<protein>
    <submittedName>
        <fullName evidence="3">Uncharacterized protein</fullName>
    </submittedName>
</protein>
<keyword evidence="4" id="KW-1185">Reference proteome</keyword>
<sequence length="209" mass="23701">MAETDSPISDFSDNGDWQTLPAKSLREAHEQITQAFQTIYQQTFADAWMGVNRNLSVELRGFKYVEGWVTGFLLTPWMLANIYMPLQTPAIEVDADWTAQARQNQNYVVIGPLKSFELAGKSLKGNLNYDPHLGHYLLQPLVQVMDKYASNEAAFAAWAQVIQFKQDYYAKLEAEQLAAEQLAQASQAEQEAALTQPSSRRDFLSKWRS</sequence>
<evidence type="ECO:0000256" key="1">
    <source>
        <dbReference type="ARBA" id="ARBA00006532"/>
    </source>
</evidence>
<gene>
    <name evidence="3" type="ORF">THMIRHAT_10800</name>
</gene>